<accession>A0A0F9SDI5</accession>
<proteinExistence type="predicted"/>
<sequence>MRGKTVFYLILSTLLLVVLVSGDWVRPSGVSYGEMFVENNTITTVINNQGLFENITAGMTEGTLKRMDYADGMLTVLVPGMYDLSYTLSYSNSPNVEFETAPGVNSLNQTNCHTSRKIGAGGDVGDIAASCFVRLVANDQITIMIRNVINTQDVIVEEANLNLIRIDD</sequence>
<organism evidence="1">
    <name type="scientific">marine sediment metagenome</name>
    <dbReference type="NCBI Taxonomy" id="412755"/>
    <lineage>
        <taxon>unclassified sequences</taxon>
        <taxon>metagenomes</taxon>
        <taxon>ecological metagenomes</taxon>
    </lineage>
</organism>
<name>A0A0F9SDI5_9ZZZZ</name>
<reference evidence="1" key="1">
    <citation type="journal article" date="2015" name="Nature">
        <title>Complex archaea that bridge the gap between prokaryotes and eukaryotes.</title>
        <authorList>
            <person name="Spang A."/>
            <person name="Saw J.H."/>
            <person name="Jorgensen S.L."/>
            <person name="Zaremba-Niedzwiedzka K."/>
            <person name="Martijn J."/>
            <person name="Lind A.E."/>
            <person name="van Eijk R."/>
            <person name="Schleper C."/>
            <person name="Guy L."/>
            <person name="Ettema T.J."/>
        </authorList>
    </citation>
    <scope>NUCLEOTIDE SEQUENCE</scope>
</reference>
<dbReference type="EMBL" id="LAZR01000534">
    <property type="protein sequence ID" value="KKN65089.1"/>
    <property type="molecule type" value="Genomic_DNA"/>
</dbReference>
<dbReference type="AlphaFoldDB" id="A0A0F9SDI5"/>
<gene>
    <name evidence="1" type="ORF">LCGC14_0484770</name>
</gene>
<evidence type="ECO:0008006" key="2">
    <source>
        <dbReference type="Google" id="ProtNLM"/>
    </source>
</evidence>
<protein>
    <recommendedName>
        <fullName evidence="2">C1q domain-containing protein</fullName>
    </recommendedName>
</protein>
<evidence type="ECO:0000313" key="1">
    <source>
        <dbReference type="EMBL" id="KKN65089.1"/>
    </source>
</evidence>
<comment type="caution">
    <text evidence="1">The sequence shown here is derived from an EMBL/GenBank/DDBJ whole genome shotgun (WGS) entry which is preliminary data.</text>
</comment>